<evidence type="ECO:0000313" key="1">
    <source>
        <dbReference type="EMBL" id="KAH7285086.1"/>
    </source>
</evidence>
<accession>A0A8T2QMS2</accession>
<dbReference type="Gene3D" id="3.30.70.100">
    <property type="match status" value="1"/>
</dbReference>
<proteinExistence type="predicted"/>
<comment type="caution">
    <text evidence="1">The sequence shown here is derived from an EMBL/GenBank/DDBJ whole genome shotgun (WGS) entry which is preliminary data.</text>
</comment>
<dbReference type="Pfam" id="PF24787">
    <property type="entry name" value="TEX47"/>
    <property type="match status" value="1"/>
</dbReference>
<evidence type="ECO:0008006" key="3">
    <source>
        <dbReference type="Google" id="ProtNLM"/>
    </source>
</evidence>
<dbReference type="InterPro" id="IPR055308">
    <property type="entry name" value="TEX47-like"/>
</dbReference>
<protein>
    <recommendedName>
        <fullName evidence="3">BLUF domain-containing protein</fullName>
    </recommendedName>
</protein>
<organism evidence="1 2">
    <name type="scientific">Ceratopteris richardii</name>
    <name type="common">Triangle waterfern</name>
    <dbReference type="NCBI Taxonomy" id="49495"/>
    <lineage>
        <taxon>Eukaryota</taxon>
        <taxon>Viridiplantae</taxon>
        <taxon>Streptophyta</taxon>
        <taxon>Embryophyta</taxon>
        <taxon>Tracheophyta</taxon>
        <taxon>Polypodiopsida</taxon>
        <taxon>Polypodiidae</taxon>
        <taxon>Polypodiales</taxon>
        <taxon>Pteridineae</taxon>
        <taxon>Pteridaceae</taxon>
        <taxon>Parkerioideae</taxon>
        <taxon>Ceratopteris</taxon>
    </lineage>
</organism>
<name>A0A8T2QMS2_CERRI</name>
<dbReference type="Proteomes" id="UP000825935">
    <property type="component" value="Chromosome 33"/>
</dbReference>
<dbReference type="SUPFAM" id="SSF54975">
    <property type="entry name" value="Acylphosphatase/BLUF domain-like"/>
    <property type="match status" value="1"/>
</dbReference>
<gene>
    <name evidence="1" type="ORF">KP509_33G011700</name>
</gene>
<dbReference type="PANTHER" id="PTHR34035:SF1">
    <property type="entry name" value="TESTIS-EXPRESSED PROTEIN 47"/>
    <property type="match status" value="1"/>
</dbReference>
<dbReference type="PANTHER" id="PTHR34035">
    <property type="entry name" value="TESTIS-EXPRESSED PROTEIN 47"/>
    <property type="match status" value="1"/>
</dbReference>
<sequence>MMDVSGTGFSSFNNMSMNRRTSKRIVSRVMYAAKTVNKETSKQHLTGYHTENFQKIVGKGEKITGFLLIYPTCCLHVLEGETSCLMAILRSLQSDSSAEESICVLSFTEDVTYRFFPSWMSGFINASNLGPYEPKSTKSLLSEISSLNVNVLKWGKMLSEMDKVQQAQALDSVRSSTEEFLPDNPAAIYTLILAEETPKLEEFLEIYELPPKDIIFDSDLVWPMPKEPFKWT</sequence>
<dbReference type="InterPro" id="IPR036046">
    <property type="entry name" value="Acylphosphatase-like_dom_sf"/>
</dbReference>
<dbReference type="EMBL" id="CM035438">
    <property type="protein sequence ID" value="KAH7285086.1"/>
    <property type="molecule type" value="Genomic_DNA"/>
</dbReference>
<reference evidence="1" key="1">
    <citation type="submission" date="2021-08" db="EMBL/GenBank/DDBJ databases">
        <title>WGS assembly of Ceratopteris richardii.</title>
        <authorList>
            <person name="Marchant D.B."/>
            <person name="Chen G."/>
            <person name="Jenkins J."/>
            <person name="Shu S."/>
            <person name="Leebens-Mack J."/>
            <person name="Grimwood J."/>
            <person name="Schmutz J."/>
            <person name="Soltis P."/>
            <person name="Soltis D."/>
            <person name="Chen Z.-H."/>
        </authorList>
    </citation>
    <scope>NUCLEOTIDE SEQUENCE</scope>
    <source>
        <strain evidence="1">Whitten #5841</strain>
        <tissue evidence="1">Leaf</tissue>
    </source>
</reference>
<dbReference type="OrthoDB" id="548795at2759"/>
<keyword evidence="2" id="KW-1185">Reference proteome</keyword>
<dbReference type="AlphaFoldDB" id="A0A8T2QMS2"/>
<evidence type="ECO:0000313" key="2">
    <source>
        <dbReference type="Proteomes" id="UP000825935"/>
    </source>
</evidence>
<dbReference type="OMA" id="RLFMQWY"/>